<evidence type="ECO:0000256" key="1">
    <source>
        <dbReference type="ARBA" id="ARBA00000085"/>
    </source>
</evidence>
<dbReference type="EMBL" id="JBHTNF010000001">
    <property type="protein sequence ID" value="MFD1326910.1"/>
    <property type="molecule type" value="Genomic_DNA"/>
</dbReference>
<dbReference type="InterPro" id="IPR050736">
    <property type="entry name" value="Sensor_HK_Regulatory"/>
</dbReference>
<evidence type="ECO:0000256" key="8">
    <source>
        <dbReference type="SAM" id="Phobius"/>
    </source>
</evidence>
<dbReference type="Pfam" id="PF00512">
    <property type="entry name" value="HisKA"/>
    <property type="match status" value="1"/>
</dbReference>
<evidence type="ECO:0000313" key="10">
    <source>
        <dbReference type="EMBL" id="MFD1326910.1"/>
    </source>
</evidence>
<evidence type="ECO:0000256" key="4">
    <source>
        <dbReference type="ARBA" id="ARBA00022679"/>
    </source>
</evidence>
<keyword evidence="4" id="KW-0808">Transferase</keyword>
<feature type="transmembrane region" description="Helical" evidence="8">
    <location>
        <begin position="58"/>
        <end position="79"/>
    </location>
</feature>
<keyword evidence="8" id="KW-0812">Transmembrane</keyword>
<protein>
    <recommendedName>
        <fullName evidence="2">histidine kinase</fullName>
        <ecNumber evidence="2">2.7.13.3</ecNumber>
    </recommendedName>
</protein>
<dbReference type="RefSeq" id="WP_374837407.1">
    <property type="nucleotide sequence ID" value="NZ_JBHEEW010000004.1"/>
</dbReference>
<feature type="compositionally biased region" description="Polar residues" evidence="7">
    <location>
        <begin position="1"/>
        <end position="11"/>
    </location>
</feature>
<sequence length="511" mass="56015">MGPAASNTTDKNIVDRSRSHRNRAVSRAVRVTRERLQSSSGTSPAFEREMLVLYIETVLHGALMMPLLIFVVAGIGLHLTRNPTYIVWGILALSLHAIGVLLTRHAHRRGLVTEEVRRWQRYFLLAHILMGLAWAVFAVQDCDSCNGSAFDFYKGTALLVALCVTTMSALMLRNALLYAFSPCVAALAVSAIVDPDPIAVGMAAIVSLALVFLAFIAQRQRRPNTQLLSFQSEKDDLIAALEVAKSMSDEARRRAEEANLAKSRFLASMSHELRTPLNAILGFSEVMSTEVLGPLNNPIYKEYTADIHSSGKHLLNLINEILDLSRIEAGRYDLTEEAIQLVDVCDDCIGMVQLRARAKKISITHQFENDMPDVWADEKAIRQVVLNLLSNAVKFTAQGGEIRVKVGWTAGGGQYISIRDNGPGIPEEEIPIVLSAFGQGAIAIKSAEQGTGLGLPIVQAILAKHNGEFILKSKLREGTEAIAILPAKRVLQSLPPVEEIRTVAPRRRSFA</sequence>
<dbReference type="InterPro" id="IPR036097">
    <property type="entry name" value="HisK_dim/P_sf"/>
</dbReference>
<keyword evidence="11" id="KW-1185">Reference proteome</keyword>
<reference evidence="11" key="1">
    <citation type="journal article" date="2019" name="Int. J. Syst. Evol. Microbiol.">
        <title>The Global Catalogue of Microorganisms (GCM) 10K type strain sequencing project: providing services to taxonomists for standard genome sequencing and annotation.</title>
        <authorList>
            <consortium name="The Broad Institute Genomics Platform"/>
            <consortium name="The Broad Institute Genome Sequencing Center for Infectious Disease"/>
            <person name="Wu L."/>
            <person name="Ma J."/>
        </authorList>
    </citation>
    <scope>NUCLEOTIDE SEQUENCE [LARGE SCALE GENOMIC DNA]</scope>
    <source>
        <strain evidence="11">CCUG 55609</strain>
    </source>
</reference>
<dbReference type="PANTHER" id="PTHR43711:SF26">
    <property type="entry name" value="SENSOR HISTIDINE KINASE RCSC"/>
    <property type="match status" value="1"/>
</dbReference>
<dbReference type="SUPFAM" id="SSF55874">
    <property type="entry name" value="ATPase domain of HSP90 chaperone/DNA topoisomerase II/histidine kinase"/>
    <property type="match status" value="1"/>
</dbReference>
<dbReference type="InterPro" id="IPR004358">
    <property type="entry name" value="Sig_transdc_His_kin-like_C"/>
</dbReference>
<gene>
    <name evidence="10" type="ORF">ACFQ33_03250</name>
</gene>
<organism evidence="10 11">
    <name type="scientific">Mycoplana ramosa</name>
    <name type="common">Mycoplana bullata</name>
    <dbReference type="NCBI Taxonomy" id="40837"/>
    <lineage>
        <taxon>Bacteria</taxon>
        <taxon>Pseudomonadati</taxon>
        <taxon>Pseudomonadota</taxon>
        <taxon>Alphaproteobacteria</taxon>
        <taxon>Hyphomicrobiales</taxon>
        <taxon>Rhizobiaceae</taxon>
        <taxon>Mycoplana</taxon>
    </lineage>
</organism>
<feature type="transmembrane region" description="Helical" evidence="8">
    <location>
        <begin position="122"/>
        <end position="140"/>
    </location>
</feature>
<comment type="catalytic activity">
    <reaction evidence="1">
        <text>ATP + protein L-histidine = ADP + protein N-phospho-L-histidine.</text>
        <dbReference type="EC" id="2.7.13.3"/>
    </reaction>
</comment>
<accession>A0ABW3YTS2</accession>
<evidence type="ECO:0000256" key="2">
    <source>
        <dbReference type="ARBA" id="ARBA00012438"/>
    </source>
</evidence>
<evidence type="ECO:0000256" key="3">
    <source>
        <dbReference type="ARBA" id="ARBA00022553"/>
    </source>
</evidence>
<evidence type="ECO:0000313" key="11">
    <source>
        <dbReference type="Proteomes" id="UP001597173"/>
    </source>
</evidence>
<name>A0ABW3YTS2_MYCRA</name>
<proteinExistence type="predicted"/>
<feature type="transmembrane region" description="Helical" evidence="8">
    <location>
        <begin position="198"/>
        <end position="217"/>
    </location>
</feature>
<dbReference type="InterPro" id="IPR036890">
    <property type="entry name" value="HATPase_C_sf"/>
</dbReference>
<evidence type="ECO:0000256" key="6">
    <source>
        <dbReference type="ARBA" id="ARBA00023012"/>
    </source>
</evidence>
<feature type="transmembrane region" description="Helical" evidence="8">
    <location>
        <begin position="175"/>
        <end position="192"/>
    </location>
</feature>
<dbReference type="EC" id="2.7.13.3" evidence="2"/>
<dbReference type="PROSITE" id="PS50109">
    <property type="entry name" value="HIS_KIN"/>
    <property type="match status" value="1"/>
</dbReference>
<dbReference type="GO" id="GO:0016301">
    <property type="term" value="F:kinase activity"/>
    <property type="evidence" value="ECO:0007669"/>
    <property type="project" value="UniProtKB-KW"/>
</dbReference>
<dbReference type="Pfam" id="PF02518">
    <property type="entry name" value="HATPase_c"/>
    <property type="match status" value="1"/>
</dbReference>
<dbReference type="Proteomes" id="UP001597173">
    <property type="component" value="Unassembled WGS sequence"/>
</dbReference>
<dbReference type="CDD" id="cd00082">
    <property type="entry name" value="HisKA"/>
    <property type="match status" value="1"/>
</dbReference>
<feature type="transmembrane region" description="Helical" evidence="8">
    <location>
        <begin position="85"/>
        <end position="102"/>
    </location>
</feature>
<keyword evidence="3" id="KW-0597">Phosphoprotein</keyword>
<dbReference type="SMART" id="SM00387">
    <property type="entry name" value="HATPase_c"/>
    <property type="match status" value="1"/>
</dbReference>
<dbReference type="InterPro" id="IPR005467">
    <property type="entry name" value="His_kinase_dom"/>
</dbReference>
<dbReference type="PRINTS" id="PR00344">
    <property type="entry name" value="BCTRLSENSOR"/>
</dbReference>
<keyword evidence="5 10" id="KW-0418">Kinase</keyword>
<dbReference type="InterPro" id="IPR003661">
    <property type="entry name" value="HisK_dim/P_dom"/>
</dbReference>
<keyword evidence="8" id="KW-1133">Transmembrane helix</keyword>
<feature type="domain" description="Histidine kinase" evidence="9">
    <location>
        <begin position="268"/>
        <end position="489"/>
    </location>
</feature>
<dbReference type="Gene3D" id="3.30.565.10">
    <property type="entry name" value="Histidine kinase-like ATPase, C-terminal domain"/>
    <property type="match status" value="1"/>
</dbReference>
<feature type="region of interest" description="Disordered" evidence="7">
    <location>
        <begin position="1"/>
        <end position="22"/>
    </location>
</feature>
<dbReference type="InterPro" id="IPR003594">
    <property type="entry name" value="HATPase_dom"/>
</dbReference>
<dbReference type="SUPFAM" id="SSF47384">
    <property type="entry name" value="Homodimeric domain of signal transducing histidine kinase"/>
    <property type="match status" value="1"/>
</dbReference>
<dbReference type="Gene3D" id="1.10.287.130">
    <property type="match status" value="1"/>
</dbReference>
<dbReference type="CDD" id="cd00075">
    <property type="entry name" value="HATPase"/>
    <property type="match status" value="1"/>
</dbReference>
<dbReference type="PANTHER" id="PTHR43711">
    <property type="entry name" value="TWO-COMPONENT HISTIDINE KINASE"/>
    <property type="match status" value="1"/>
</dbReference>
<evidence type="ECO:0000256" key="7">
    <source>
        <dbReference type="SAM" id="MobiDB-lite"/>
    </source>
</evidence>
<comment type="caution">
    <text evidence="10">The sequence shown here is derived from an EMBL/GenBank/DDBJ whole genome shotgun (WGS) entry which is preliminary data.</text>
</comment>
<keyword evidence="6" id="KW-0902">Two-component regulatory system</keyword>
<feature type="transmembrane region" description="Helical" evidence="8">
    <location>
        <begin position="152"/>
        <end position="170"/>
    </location>
</feature>
<dbReference type="SMART" id="SM00388">
    <property type="entry name" value="HisKA"/>
    <property type="match status" value="1"/>
</dbReference>
<evidence type="ECO:0000259" key="9">
    <source>
        <dbReference type="PROSITE" id="PS50109"/>
    </source>
</evidence>
<evidence type="ECO:0000256" key="5">
    <source>
        <dbReference type="ARBA" id="ARBA00022777"/>
    </source>
</evidence>
<keyword evidence="8" id="KW-0472">Membrane</keyword>